<keyword evidence="4" id="KW-0175">Coiled coil</keyword>
<evidence type="ECO:0000313" key="6">
    <source>
        <dbReference type="Proteomes" id="UP000615026"/>
    </source>
</evidence>
<feature type="repeat" description="WD" evidence="3">
    <location>
        <begin position="1092"/>
        <end position="1123"/>
    </location>
</feature>
<dbReference type="InterPro" id="IPR036322">
    <property type="entry name" value="WD40_repeat_dom_sf"/>
</dbReference>
<accession>A0A929FA34</accession>
<dbReference type="CDD" id="cd00200">
    <property type="entry name" value="WD40"/>
    <property type="match status" value="2"/>
</dbReference>
<evidence type="ECO:0000256" key="2">
    <source>
        <dbReference type="ARBA" id="ARBA00022737"/>
    </source>
</evidence>
<dbReference type="SMART" id="SM00320">
    <property type="entry name" value="WD40"/>
    <property type="match status" value="14"/>
</dbReference>
<evidence type="ECO:0000256" key="4">
    <source>
        <dbReference type="SAM" id="Coils"/>
    </source>
</evidence>
<feature type="repeat" description="WD" evidence="3">
    <location>
        <begin position="678"/>
        <end position="712"/>
    </location>
</feature>
<dbReference type="InterPro" id="IPR001680">
    <property type="entry name" value="WD40_rpt"/>
</dbReference>
<dbReference type="SUPFAM" id="SSF52540">
    <property type="entry name" value="P-loop containing nucleoside triphosphate hydrolases"/>
    <property type="match status" value="1"/>
</dbReference>
<dbReference type="Gene3D" id="2.130.10.10">
    <property type="entry name" value="YVTN repeat-like/Quinoprotein amine dehydrogenase"/>
    <property type="match status" value="4"/>
</dbReference>
<dbReference type="AlphaFoldDB" id="A0A929FA34"/>
<proteinExistence type="predicted"/>
<dbReference type="InterPro" id="IPR020472">
    <property type="entry name" value="WD40_PAC1"/>
</dbReference>
<dbReference type="InterPro" id="IPR027417">
    <property type="entry name" value="P-loop_NTPase"/>
</dbReference>
<organism evidence="5 6">
    <name type="scientific">Leptolyngbya cf. ectocarpi LEGE 11479</name>
    <dbReference type="NCBI Taxonomy" id="1828722"/>
    <lineage>
        <taxon>Bacteria</taxon>
        <taxon>Bacillati</taxon>
        <taxon>Cyanobacteriota</taxon>
        <taxon>Cyanophyceae</taxon>
        <taxon>Leptolyngbyales</taxon>
        <taxon>Leptolyngbyaceae</taxon>
        <taxon>Leptolyngbya group</taxon>
        <taxon>Leptolyngbya</taxon>
    </lineage>
</organism>
<feature type="repeat" description="WD" evidence="3">
    <location>
        <begin position="596"/>
        <end position="628"/>
    </location>
</feature>
<feature type="coiled-coil region" evidence="4">
    <location>
        <begin position="464"/>
        <end position="491"/>
    </location>
</feature>
<dbReference type="Pfam" id="PF14516">
    <property type="entry name" value="AAA_35"/>
    <property type="match status" value="1"/>
</dbReference>
<dbReference type="EMBL" id="JADEXP010000146">
    <property type="protein sequence ID" value="MBE9068182.1"/>
    <property type="molecule type" value="Genomic_DNA"/>
</dbReference>
<comment type="caution">
    <text evidence="5">The sequence shown here is derived from an EMBL/GenBank/DDBJ whole genome shotgun (WGS) entry which is preliminary data.</text>
</comment>
<dbReference type="PROSITE" id="PS00678">
    <property type="entry name" value="WD_REPEATS_1"/>
    <property type="match status" value="1"/>
</dbReference>
<gene>
    <name evidence="5" type="ORF">IQ260_16135</name>
</gene>
<dbReference type="PRINTS" id="PR00320">
    <property type="entry name" value="GPROTEINBRPT"/>
</dbReference>
<feature type="repeat" description="WD" evidence="3">
    <location>
        <begin position="925"/>
        <end position="959"/>
    </location>
</feature>
<dbReference type="InterPro" id="IPR015943">
    <property type="entry name" value="WD40/YVTN_repeat-like_dom_sf"/>
</dbReference>
<dbReference type="PANTHER" id="PTHR22847:SF637">
    <property type="entry name" value="WD REPEAT DOMAIN 5B"/>
    <property type="match status" value="1"/>
</dbReference>
<sequence>MAATQPNIHTYQVGGSLAPYAPCYVERRADALLVSALSRGEFCYVLNSRQMGKSSLRVRTTTRLQALGIQCGVIDLTEIGTRNLTPDQWYASLALCLVNSFNLDVELGEWWRQRLYLSPVKRLGDFVEHVLLTQVQGDIVLFIDEIDSVLSLGFSVEDFFALIRAWYNRRTESSDYQRLALALFGVATPSELIADRQRTPFNIGQAIALEGFQQHEALPLLSGLATVCSNPEAVMAQIFSWTGGHPFLSQKLCQLVWQDARGESKQKQRIGTQDLSFYGSPAELNDRLPNLQRLPSSYIDQLVQTHILTNWESQDEPEHLKTIRDYLLNNEYRAGRLLSLYQSILVKGSVILDNSPEQMELLLSGLVIKADGTLTLRNRIYETIFNSTWVAQQLDKLRPYASALKVWLKSDCRDESRLLRGQALQEALMWSSLHNLSHEDYQFLAASQTFEQQQIQQQLKAEHMQVVKAQLAAETERARETEARLAAETESAKRQRWLLVVVSVGLAVASTLGGTTFLQYQRAVESQHRAEKREVEAIVSSAEALLASSQSLAATVEATRAMRQLRELPNVGAALQFKVAQVLREAIYAGAEHNRLSGHQAGVEDVAIHPDSQIIASASTSSTIKLWQSDGTLLNTLRGHQSIVLSVDFSPNGQLIASGSYDKTVRLWTLDGTLVRTIETHGDDVTSVVFSPDSKRIASASVDSTIKIWGIDGTLIHTLKGHRQLVRKLELSPDGRYLVSASDDKTIKLWRSDGSFVRTIEEHWLGVNGVAFSPDGQVIASSSLDNIKLWTLDGSLLKTLEGGGAHVTFSPDGQVVAAVSDGAIRRWTLEGTPLPKLYTPKNHGISQIVFSPNGRFLASASSDRTVRLWQIKDTPLTFLGHPLETHQVTFSPDGKSIATAGWDHTARLWQTTGEPLQIFESPIKHMGYKGRVNGVSFSPDGQLMASSGADKTIKLWQLDGTLLKTIDIGNDNAQVYATTFSPDSQLLLSIAWGGPIQLWNTKGTLVRTLEGSEKNGGRGAFSPDGQLIAAPVGIGDVVKLWRRDGTLLQTFQGHEGWVTQVIFSPDGQHLLSTGGDKTIKIWNLDGTLVRTIEAHDDVIKALAISPDGQLIASGGRDAILKLWTWDGTLVAALPQSNLVWGIAFHPDGHQLAWTGMNSVTILNDLDLALNPDRLLSQGCRWVQDYLRTNPDLDERTRQLCTDID</sequence>
<feature type="repeat" description="WD" evidence="3">
    <location>
        <begin position="719"/>
        <end position="750"/>
    </location>
</feature>
<dbReference type="InterPro" id="IPR019775">
    <property type="entry name" value="WD40_repeat_CS"/>
</dbReference>
<dbReference type="Pfam" id="PF00400">
    <property type="entry name" value="WD40"/>
    <property type="match status" value="11"/>
</dbReference>
<reference evidence="5" key="1">
    <citation type="submission" date="2020-10" db="EMBL/GenBank/DDBJ databases">
        <authorList>
            <person name="Castelo-Branco R."/>
            <person name="Eusebio N."/>
            <person name="Adriana R."/>
            <person name="Vieira A."/>
            <person name="Brugerolle De Fraissinette N."/>
            <person name="Rezende De Castro R."/>
            <person name="Schneider M.P."/>
            <person name="Vasconcelos V."/>
            <person name="Leao P.N."/>
        </authorList>
    </citation>
    <scope>NUCLEOTIDE SEQUENCE</scope>
    <source>
        <strain evidence="5">LEGE 11479</strain>
    </source>
</reference>
<keyword evidence="1 3" id="KW-0853">WD repeat</keyword>
<feature type="repeat" description="WD" evidence="3">
    <location>
        <begin position="838"/>
        <end position="872"/>
    </location>
</feature>
<feature type="repeat" description="WD" evidence="3">
    <location>
        <begin position="878"/>
        <end position="910"/>
    </location>
</feature>
<evidence type="ECO:0000313" key="5">
    <source>
        <dbReference type="EMBL" id="MBE9068182.1"/>
    </source>
</evidence>
<dbReference type="PROSITE" id="PS50082">
    <property type="entry name" value="WD_REPEATS_2"/>
    <property type="match status" value="9"/>
</dbReference>
<feature type="repeat" description="WD" evidence="3">
    <location>
        <begin position="1051"/>
        <end position="1085"/>
    </location>
</feature>
<dbReference type="Proteomes" id="UP000615026">
    <property type="component" value="Unassembled WGS sequence"/>
</dbReference>
<dbReference type="PROSITE" id="PS50294">
    <property type="entry name" value="WD_REPEATS_REGION"/>
    <property type="match status" value="9"/>
</dbReference>
<dbReference type="RefSeq" id="WP_193994130.1">
    <property type="nucleotide sequence ID" value="NZ_JADEXP010000146.1"/>
</dbReference>
<keyword evidence="2" id="KW-0677">Repeat</keyword>
<name>A0A929FA34_LEPEC</name>
<evidence type="ECO:0000256" key="3">
    <source>
        <dbReference type="PROSITE-ProRule" id="PRU00221"/>
    </source>
</evidence>
<feature type="repeat" description="WD" evidence="3">
    <location>
        <begin position="637"/>
        <end position="671"/>
    </location>
</feature>
<protein>
    <submittedName>
        <fullName evidence="5">AAA-like domain-containing protein</fullName>
    </submittedName>
</protein>
<keyword evidence="6" id="KW-1185">Reference proteome</keyword>
<evidence type="ECO:0000256" key="1">
    <source>
        <dbReference type="ARBA" id="ARBA00022574"/>
    </source>
</evidence>
<dbReference type="PANTHER" id="PTHR22847">
    <property type="entry name" value="WD40 REPEAT PROTEIN"/>
    <property type="match status" value="1"/>
</dbReference>
<dbReference type="SUPFAM" id="SSF50978">
    <property type="entry name" value="WD40 repeat-like"/>
    <property type="match status" value="2"/>
</dbReference>